<comment type="caution">
    <text evidence="2">The sequence shown here is derived from an EMBL/GenBank/DDBJ whole genome shotgun (WGS) entry which is preliminary data.</text>
</comment>
<feature type="domain" description="Phytase-like" evidence="1">
    <location>
        <begin position="47"/>
        <end position="298"/>
    </location>
</feature>
<dbReference type="InterPro" id="IPR027372">
    <property type="entry name" value="Phytase-like_dom"/>
</dbReference>
<dbReference type="Pfam" id="PF13449">
    <property type="entry name" value="Phytase-like"/>
    <property type="match status" value="1"/>
</dbReference>
<dbReference type="Proteomes" id="UP000185598">
    <property type="component" value="Unassembled WGS sequence"/>
</dbReference>
<reference evidence="2 3" key="1">
    <citation type="submission" date="2016-09" db="EMBL/GenBank/DDBJ databases">
        <title>Rhizobium oryziradicis sp. nov., isolated from the root of rice.</title>
        <authorList>
            <person name="Zhao J."/>
            <person name="Zhang X."/>
        </authorList>
    </citation>
    <scope>NUCLEOTIDE SEQUENCE [LARGE SCALE GENOMIC DNA]</scope>
    <source>
        <strain evidence="2 3">14971</strain>
    </source>
</reference>
<evidence type="ECO:0000313" key="3">
    <source>
        <dbReference type="Proteomes" id="UP000185598"/>
    </source>
</evidence>
<sequence length="313" mass="34407">MAGVAVSEPASVVSRRIEQFTSDPDQRIFGKLEFLGGLDLSSSNSLFGAWSSIRFRPDGKHFIGVLDTGDWISGSILRDDKGRLSGLAEVSLSPMLDRQGNSRTPKRMMDAESLAIRDDKIYVGFEERHRIDQYPLDGFETAKPERSLPLPFSKKVLGSNRSLEMLTASPADGPLDGGLVTVTEESLDEDGNLYAGVVDGPQMGGFKVVRKDDFDVTDGAWLPDGDLLLLERRFKFPSGFGMRIVRVKGETIKPGALVDGEVLLEASQASQIDNMEGLDVIDMGDGDLRVILVSDDNHFLLQRTLMLEFRLLP</sequence>
<keyword evidence="3" id="KW-1185">Reference proteome</keyword>
<dbReference type="OrthoDB" id="9798693at2"/>
<accession>A0A1Q9A2V7</accession>
<dbReference type="STRING" id="887144.BJF91_00420"/>
<name>A0A1Q9A2V7_9HYPH</name>
<evidence type="ECO:0000259" key="1">
    <source>
        <dbReference type="Pfam" id="PF13449"/>
    </source>
</evidence>
<organism evidence="2 3">
    <name type="scientific">Allorhizobium taibaishanense</name>
    <dbReference type="NCBI Taxonomy" id="887144"/>
    <lineage>
        <taxon>Bacteria</taxon>
        <taxon>Pseudomonadati</taxon>
        <taxon>Pseudomonadota</taxon>
        <taxon>Alphaproteobacteria</taxon>
        <taxon>Hyphomicrobiales</taxon>
        <taxon>Rhizobiaceae</taxon>
        <taxon>Rhizobium/Agrobacterium group</taxon>
        <taxon>Allorhizobium</taxon>
    </lineage>
</organism>
<dbReference type="EMBL" id="MKIN01000023">
    <property type="protein sequence ID" value="OLP48754.1"/>
    <property type="molecule type" value="Genomic_DNA"/>
</dbReference>
<evidence type="ECO:0000313" key="2">
    <source>
        <dbReference type="EMBL" id="OLP48754.1"/>
    </source>
</evidence>
<gene>
    <name evidence="2" type="ORF">BJF91_00420</name>
</gene>
<dbReference type="RefSeq" id="WP_075616067.1">
    <property type="nucleotide sequence ID" value="NZ_JACIED010000004.1"/>
</dbReference>
<dbReference type="PIRSF" id="PIRSF031900">
    <property type="entry name" value="UCP031900"/>
    <property type="match status" value="1"/>
</dbReference>
<protein>
    <recommendedName>
        <fullName evidence="1">Phytase-like domain-containing protein</fullName>
    </recommendedName>
</protein>
<proteinExistence type="predicted"/>
<dbReference type="InterPro" id="IPR014567">
    <property type="entry name" value="UCP031900"/>
</dbReference>
<dbReference type="AlphaFoldDB" id="A0A1Q9A2V7"/>